<dbReference type="PANTHER" id="PTHR36180:SF2">
    <property type="entry name" value="BRO FAMILY PROTEIN"/>
    <property type="match status" value="1"/>
</dbReference>
<dbReference type="PROSITE" id="PS51750">
    <property type="entry name" value="BRO_N"/>
    <property type="match status" value="1"/>
</dbReference>
<reference evidence="2" key="1">
    <citation type="submission" date="2017-10" db="EMBL/GenBank/DDBJ databases">
        <title>Ascovirus isolated from Spodoptera litura (Noctuidae: Lepidoptera) transmitted by generalist endoparasitoid Meteorus pulchricornis (Braconidae: Hymenoptera).</title>
        <authorList>
            <person name="Arai E."/>
            <person name="Ishii K."/>
            <person name="Ishii H."/>
            <person name="Kunimi Y."/>
            <person name="Inoue M.N."/>
            <person name="Makiyama N."/>
            <person name="Sagawa S."/>
            <person name="Nakai M."/>
        </authorList>
    </citation>
    <scope>NUCLEOTIDE SEQUENCE [LARGE SCALE GENOMIC DNA]</scope>
    <source>
        <strain evidence="2">ENT01</strain>
    </source>
</reference>
<proteinExistence type="predicted"/>
<accession>A0A2Z5V8P4</accession>
<dbReference type="SMART" id="SM01040">
    <property type="entry name" value="Bro-N"/>
    <property type="match status" value="1"/>
</dbReference>
<feature type="domain" description="Bro-N" evidence="1">
    <location>
        <begin position="30"/>
        <end position="143"/>
    </location>
</feature>
<evidence type="ECO:0000313" key="2">
    <source>
        <dbReference type="EMBL" id="BBB16634.1"/>
    </source>
</evidence>
<organism evidence="2">
    <name type="scientific">Heliothis virescens ascovirus 3j</name>
    <dbReference type="NCBI Taxonomy" id="1561067"/>
    <lineage>
        <taxon>Viruses</taxon>
        <taxon>Varidnaviria</taxon>
        <taxon>Bamfordvirae</taxon>
        <taxon>Nucleocytoviricota</taxon>
        <taxon>Megaviricetes</taxon>
        <taxon>Pimascovirales</taxon>
        <taxon>Pimascovirales incertae sedis</taxon>
        <taxon>Ascoviridae</taxon>
        <taxon>Ascovirus</taxon>
    </lineage>
</organism>
<dbReference type="Pfam" id="PF02498">
    <property type="entry name" value="Bro-N"/>
    <property type="match status" value="1"/>
</dbReference>
<name>A0A2Z5V8P4_9VIRU</name>
<dbReference type="InterPro" id="IPR003497">
    <property type="entry name" value="BRO_N_domain"/>
</dbReference>
<dbReference type="PANTHER" id="PTHR36180">
    <property type="entry name" value="DNA-BINDING PROTEIN-RELATED-RELATED"/>
    <property type="match status" value="1"/>
</dbReference>
<evidence type="ECO:0000259" key="1">
    <source>
        <dbReference type="PROSITE" id="PS51750"/>
    </source>
</evidence>
<sequence>MFGSCYFKRTFVYFETKRPDTSARIECCGVMALRTITYAERVLEVLSVTDERDGETWLMANPFARALDYVNVSDAVARHVSSKNQRKYKELKTQHSGRVIRARTKFINRAGMFELIMSSRMPRARKFQRWVFSDLLTKLCQNGHYDMRTEAPPMIVESMNVVRTLTTTNDSGLPRSSAKVYEVTDELMQVREVSLARPQQQ</sequence>
<protein>
    <submittedName>
        <fullName evidence="2">Bro22</fullName>
    </submittedName>
</protein>
<dbReference type="Proteomes" id="UP000317522">
    <property type="component" value="Segment"/>
</dbReference>
<dbReference type="EMBL" id="LC332918">
    <property type="protein sequence ID" value="BBB16634.1"/>
    <property type="molecule type" value="Genomic_DNA"/>
</dbReference>